<keyword evidence="9" id="KW-1185">Reference proteome</keyword>
<reference evidence="8 9" key="1">
    <citation type="submission" date="2023-08" db="EMBL/GenBank/DDBJ databases">
        <title>Implementing the SeqCode for naming new Mesorhizobium species isolated from Vachellia karroo root nodules.</title>
        <authorList>
            <person name="Van Lill M."/>
        </authorList>
    </citation>
    <scope>NUCLEOTIDE SEQUENCE [LARGE SCALE GENOMIC DNA]</scope>
    <source>
        <strain evidence="8 9">VK3E</strain>
    </source>
</reference>
<sequence length="566" mass="61147">MAGNQARSGQAKSGEAKSGQTKSGRLLDIRNLRIEATVYPPGEAPKTITLVHDVSLTLEKGKVLGLIGESGAGKSTIGLSSMAYGRGGVRITGGEVILNGRDIMKVGPKGVRALRGREVCYVAQSAAAAFNPAHKLIDQVVEATLLHGTATRAEAEKRAIALFKKLSLPNPETIGERYPHQVSGGQLQRVMTAMALCSEPDLIVFDEPTTALDVTTQIDVLAAIKDAIRDTHVAALYITHDLAVVAQVSDEIMVLRHGRLVEWGGTRQIIKEPRQEYTNALVSVHEIEHREQQPGATPFLSVKNVTAAYGGGHVKVLKNVSVDIYPGQTLAVVGESGSGKSTLARAITGLLPPEEGTVTFDGRPLANRLADRPKEDLRQLQMIYQMADVAMNPRQTVGTIIGRPLEFYFGIKGRERDKRVGELLDEIEMGKGFVDRYPAELSGGQKQRVCIARSLAAKPKLIICDEVTSALDPLVANGILKLLLNLQQVEKVAYLFITHDLATVKSIADSIAVMYRGEVVRYGAKSKVLTPPFDAYTDLLLSSVPEMEIGWLEKAIKGRRMASAGN</sequence>
<dbReference type="Proteomes" id="UP001272097">
    <property type="component" value="Unassembled WGS sequence"/>
</dbReference>
<evidence type="ECO:0000256" key="3">
    <source>
        <dbReference type="ARBA" id="ARBA00022448"/>
    </source>
</evidence>
<evidence type="ECO:0000256" key="1">
    <source>
        <dbReference type="ARBA" id="ARBA00004417"/>
    </source>
</evidence>
<evidence type="ECO:0000259" key="7">
    <source>
        <dbReference type="PROSITE" id="PS50893"/>
    </source>
</evidence>
<dbReference type="Pfam" id="PF08352">
    <property type="entry name" value="oligo_HPY"/>
    <property type="match status" value="2"/>
</dbReference>
<protein>
    <submittedName>
        <fullName evidence="8">ABC transporter ATP-binding protein</fullName>
    </submittedName>
</protein>
<keyword evidence="3" id="KW-0813">Transport</keyword>
<dbReference type="InterPro" id="IPR050319">
    <property type="entry name" value="ABC_transp_ATP-bind"/>
</dbReference>
<evidence type="ECO:0000313" key="8">
    <source>
        <dbReference type="EMBL" id="MDX8439054.1"/>
    </source>
</evidence>
<dbReference type="Pfam" id="PF00005">
    <property type="entry name" value="ABC_tran"/>
    <property type="match status" value="2"/>
</dbReference>
<dbReference type="InterPro" id="IPR003439">
    <property type="entry name" value="ABC_transporter-like_ATP-bd"/>
</dbReference>
<proteinExistence type="inferred from homology"/>
<feature type="domain" description="ABC transporter" evidence="7">
    <location>
        <begin position="32"/>
        <end position="282"/>
    </location>
</feature>
<comment type="similarity">
    <text evidence="2">Belongs to the ABC transporter superfamily.</text>
</comment>
<dbReference type="InterPro" id="IPR003593">
    <property type="entry name" value="AAA+_ATPase"/>
</dbReference>
<accession>A0ABU4WTE6</accession>
<feature type="domain" description="ABC transporter" evidence="7">
    <location>
        <begin position="300"/>
        <end position="541"/>
    </location>
</feature>
<keyword evidence="4" id="KW-0547">Nucleotide-binding</keyword>
<evidence type="ECO:0000256" key="4">
    <source>
        <dbReference type="ARBA" id="ARBA00022741"/>
    </source>
</evidence>
<dbReference type="PROSITE" id="PS50893">
    <property type="entry name" value="ABC_TRANSPORTER_2"/>
    <property type="match status" value="2"/>
</dbReference>
<name>A0ABU4WTE6_9HYPH</name>
<evidence type="ECO:0000256" key="2">
    <source>
        <dbReference type="ARBA" id="ARBA00005417"/>
    </source>
</evidence>
<feature type="region of interest" description="Disordered" evidence="6">
    <location>
        <begin position="1"/>
        <end position="23"/>
    </location>
</feature>
<dbReference type="PANTHER" id="PTHR43776">
    <property type="entry name" value="TRANSPORT ATP-BINDING PROTEIN"/>
    <property type="match status" value="1"/>
</dbReference>
<dbReference type="GO" id="GO:0005524">
    <property type="term" value="F:ATP binding"/>
    <property type="evidence" value="ECO:0007669"/>
    <property type="project" value="UniProtKB-KW"/>
</dbReference>
<evidence type="ECO:0000313" key="9">
    <source>
        <dbReference type="Proteomes" id="UP001272097"/>
    </source>
</evidence>
<comment type="subcellular location">
    <subcellularLocation>
        <location evidence="1">Cell inner membrane</location>
        <topology evidence="1">Peripheral membrane protein</topology>
    </subcellularLocation>
</comment>
<dbReference type="InterPro" id="IPR027417">
    <property type="entry name" value="P-loop_NTPase"/>
</dbReference>
<dbReference type="RefSeq" id="WP_320212958.1">
    <property type="nucleotide sequence ID" value="NZ_JAVIIS010000006.1"/>
</dbReference>
<gene>
    <name evidence="8" type="ORF">RFM51_05575</name>
</gene>
<dbReference type="CDD" id="cd03257">
    <property type="entry name" value="ABC_NikE_OppD_transporters"/>
    <property type="match status" value="2"/>
</dbReference>
<dbReference type="InterPro" id="IPR013563">
    <property type="entry name" value="Oligopep_ABC_C"/>
</dbReference>
<keyword evidence="5 8" id="KW-0067">ATP-binding</keyword>
<dbReference type="InterPro" id="IPR017871">
    <property type="entry name" value="ABC_transporter-like_CS"/>
</dbReference>
<evidence type="ECO:0000256" key="6">
    <source>
        <dbReference type="SAM" id="MobiDB-lite"/>
    </source>
</evidence>
<dbReference type="SUPFAM" id="SSF52540">
    <property type="entry name" value="P-loop containing nucleoside triphosphate hydrolases"/>
    <property type="match status" value="2"/>
</dbReference>
<evidence type="ECO:0000256" key="5">
    <source>
        <dbReference type="ARBA" id="ARBA00022840"/>
    </source>
</evidence>
<dbReference type="EMBL" id="JAVIIS010000006">
    <property type="protein sequence ID" value="MDX8439054.1"/>
    <property type="molecule type" value="Genomic_DNA"/>
</dbReference>
<dbReference type="SMART" id="SM00382">
    <property type="entry name" value="AAA"/>
    <property type="match status" value="2"/>
</dbReference>
<dbReference type="PROSITE" id="PS00211">
    <property type="entry name" value="ABC_TRANSPORTER_1"/>
    <property type="match status" value="1"/>
</dbReference>
<comment type="caution">
    <text evidence="8">The sequence shown here is derived from an EMBL/GenBank/DDBJ whole genome shotgun (WGS) entry which is preliminary data.</text>
</comment>
<feature type="compositionally biased region" description="Polar residues" evidence="6">
    <location>
        <begin position="1"/>
        <end position="11"/>
    </location>
</feature>
<dbReference type="Gene3D" id="3.40.50.300">
    <property type="entry name" value="P-loop containing nucleotide triphosphate hydrolases"/>
    <property type="match status" value="2"/>
</dbReference>
<organism evidence="8 9">
    <name type="scientific">Mesorhizobium australafricanum</name>
    <dbReference type="NCBI Taxonomy" id="3072311"/>
    <lineage>
        <taxon>Bacteria</taxon>
        <taxon>Pseudomonadati</taxon>
        <taxon>Pseudomonadota</taxon>
        <taxon>Alphaproteobacteria</taxon>
        <taxon>Hyphomicrobiales</taxon>
        <taxon>Phyllobacteriaceae</taxon>
        <taxon>Mesorhizobium</taxon>
    </lineage>
</organism>